<dbReference type="RefSeq" id="WP_043146542.1">
    <property type="nucleotide sequence ID" value="NZ_JSUQ01000030.1"/>
</dbReference>
<comment type="caution">
    <text evidence="2">The sequence shown here is derived from an EMBL/GenBank/DDBJ whole genome shotgun (WGS) entry which is preliminary data.</text>
</comment>
<protein>
    <submittedName>
        <fullName evidence="2">Uncharacterized protein</fullName>
    </submittedName>
</protein>
<evidence type="ECO:0000313" key="3">
    <source>
        <dbReference type="Proteomes" id="UP000030960"/>
    </source>
</evidence>
<proteinExistence type="predicted"/>
<dbReference type="AlphaFoldDB" id="A0A0B3S0R5"/>
<dbReference type="Proteomes" id="UP000030960">
    <property type="component" value="Unassembled WGS sequence"/>
</dbReference>
<accession>A0A0B3S0R5</accession>
<evidence type="ECO:0000313" key="2">
    <source>
        <dbReference type="EMBL" id="KHQ50186.1"/>
    </source>
</evidence>
<gene>
    <name evidence="2" type="ORF">OA50_05306</name>
</gene>
<reference evidence="2 3" key="1">
    <citation type="submission" date="2014-10" db="EMBL/GenBank/DDBJ databases">
        <title>Genome sequence of Ponticoccus sp. strain UMTAT08 isolated from clonal culture of toxic dinoflagellate Alexandrium tamiyavanichii.</title>
        <authorList>
            <person name="Gan H.Y."/>
            <person name="Muhd D.-D."/>
            <person name="Mohd Noor M.E."/>
            <person name="Yeong Y.S."/>
            <person name="Usup G."/>
        </authorList>
    </citation>
    <scope>NUCLEOTIDE SEQUENCE [LARGE SCALE GENOMIC DNA]</scope>
    <source>
        <strain evidence="2 3">UMTAT08</strain>
    </source>
</reference>
<sequence length="244" mass="27226">MSTIAGYLFLSYGPKYAADVTQLPAARKQMRALEDCAEGQHADLKIVAWDYAREIHGPNDLPNLFKLLETCRANHLQNTGKQIIVMDDCARVFRVAQPGAEDALWAALLDYSDYLVGLHQQKPLHALSPELSGLVKFGHRVTAKTKPTKNARPRQDRVAQTHEARQVSARSRRKAARRCAQELGEAFAAYQQAHPDATLKAFLASEGGKILRSSRGKRWTYRNALRVLREEADKQDPAGIELVA</sequence>
<dbReference type="EMBL" id="JSUQ01000030">
    <property type="protein sequence ID" value="KHQ50186.1"/>
    <property type="molecule type" value="Genomic_DNA"/>
</dbReference>
<feature type="compositionally biased region" description="Basic and acidic residues" evidence="1">
    <location>
        <begin position="153"/>
        <end position="165"/>
    </location>
</feature>
<evidence type="ECO:0000256" key="1">
    <source>
        <dbReference type="SAM" id="MobiDB-lite"/>
    </source>
</evidence>
<keyword evidence="3" id="KW-1185">Reference proteome</keyword>
<organism evidence="2 3">
    <name type="scientific">Mameliella alba</name>
    <dbReference type="NCBI Taxonomy" id="561184"/>
    <lineage>
        <taxon>Bacteria</taxon>
        <taxon>Pseudomonadati</taxon>
        <taxon>Pseudomonadota</taxon>
        <taxon>Alphaproteobacteria</taxon>
        <taxon>Rhodobacterales</taxon>
        <taxon>Roseobacteraceae</taxon>
        <taxon>Mameliella</taxon>
    </lineage>
</organism>
<name>A0A0B3S0R5_9RHOB</name>
<feature type="region of interest" description="Disordered" evidence="1">
    <location>
        <begin position="146"/>
        <end position="175"/>
    </location>
</feature>